<organism evidence="7 8">
    <name type="scientific">Actinobacillus suis H91-0380</name>
    <dbReference type="NCBI Taxonomy" id="696748"/>
    <lineage>
        <taxon>Bacteria</taxon>
        <taxon>Pseudomonadati</taxon>
        <taxon>Pseudomonadota</taxon>
        <taxon>Gammaproteobacteria</taxon>
        <taxon>Pasteurellales</taxon>
        <taxon>Pasteurellaceae</taxon>
        <taxon>Actinobacillus</taxon>
    </lineage>
</organism>
<keyword evidence="4 5" id="KW-0560">Oxidoreductase</keyword>
<dbReference type="KEGG" id="asi:ASU2_04480"/>
<dbReference type="Pfam" id="PF00881">
    <property type="entry name" value="Nitroreductase"/>
    <property type="match status" value="1"/>
</dbReference>
<dbReference type="Proteomes" id="UP000006303">
    <property type="component" value="Chromosome"/>
</dbReference>
<name>K0G5S4_ACTSU</name>
<dbReference type="NCBIfam" id="NF008033">
    <property type="entry name" value="PRK10765.1"/>
    <property type="match status" value="1"/>
</dbReference>
<evidence type="ECO:0000256" key="5">
    <source>
        <dbReference type="PIRNR" id="PIRNR005426"/>
    </source>
</evidence>
<dbReference type="InterPro" id="IPR000415">
    <property type="entry name" value="Nitroreductase-like"/>
</dbReference>
<dbReference type="SUPFAM" id="SSF55469">
    <property type="entry name" value="FMN-dependent nitroreductase-like"/>
    <property type="match status" value="1"/>
</dbReference>
<keyword evidence="2 5" id="KW-0285">Flavoprotein</keyword>
<feature type="domain" description="Nitroreductase" evidence="6">
    <location>
        <begin position="54"/>
        <end position="204"/>
    </location>
</feature>
<evidence type="ECO:0000313" key="8">
    <source>
        <dbReference type="Proteomes" id="UP000006303"/>
    </source>
</evidence>
<dbReference type="InterPro" id="IPR016446">
    <property type="entry name" value="Flavin_OxRdtase_Frp"/>
</dbReference>
<dbReference type="Gene3D" id="3.40.109.10">
    <property type="entry name" value="NADH Oxidase"/>
    <property type="match status" value="1"/>
</dbReference>
<dbReference type="PANTHER" id="PTHR43425">
    <property type="entry name" value="OXYGEN-INSENSITIVE NADPH NITROREDUCTASE"/>
    <property type="match status" value="1"/>
</dbReference>
<protein>
    <submittedName>
        <fullName evidence="7">Nitroreductase A</fullName>
    </submittedName>
</protein>
<dbReference type="eggNOG" id="COG0778">
    <property type="taxonomic scope" value="Bacteria"/>
</dbReference>
<comment type="similarity">
    <text evidence="1 5">Belongs to the flavin oxidoreductase frp family.</text>
</comment>
<dbReference type="AlphaFoldDB" id="K0G5S4"/>
<sequence length="283" mass="31603">MDYAPSDGIRRSSLFGKVVEQAVEFAKKFAISTAYFFIFFIGGNMISKPTLETILSHRSIRKFTEQPISEELFQTLIQAGQQASTSNHLQCVSVIRVKDQTIRQSLREVSGMAYVTECAEFLVFCIDFYKHKQLVPDSQLDWADVSVIGAVDTGIFAQNVLLAAESVGLGGVYIGALRNDVAKVAEVLGLPQYCVPLVGMCLGYPAQDPALKPRLPATLVCYEDQYQPLDQSELAKYNEILTAYYQERTGEGQQWQAAIDKTLNKAVRPHMLPFFQQQGLLKR</sequence>
<keyword evidence="3 5" id="KW-0288">FMN</keyword>
<dbReference type="CDD" id="cd02146">
    <property type="entry name" value="NfsA-like"/>
    <property type="match status" value="1"/>
</dbReference>
<dbReference type="PANTHER" id="PTHR43425:SF2">
    <property type="entry name" value="OXYGEN-INSENSITIVE NADPH NITROREDUCTASE"/>
    <property type="match status" value="1"/>
</dbReference>
<evidence type="ECO:0000256" key="2">
    <source>
        <dbReference type="ARBA" id="ARBA00022630"/>
    </source>
</evidence>
<dbReference type="PIRSF" id="PIRSF005426">
    <property type="entry name" value="Frp"/>
    <property type="match status" value="1"/>
</dbReference>
<dbReference type="EMBL" id="CP003875">
    <property type="protein sequence ID" value="AFU19034.1"/>
    <property type="molecule type" value="Genomic_DNA"/>
</dbReference>
<gene>
    <name evidence="7" type="ORF">ASU2_04480</name>
</gene>
<evidence type="ECO:0000256" key="3">
    <source>
        <dbReference type="ARBA" id="ARBA00022643"/>
    </source>
</evidence>
<dbReference type="InterPro" id="IPR029479">
    <property type="entry name" value="Nitroreductase"/>
</dbReference>
<evidence type="ECO:0000259" key="6">
    <source>
        <dbReference type="Pfam" id="PF00881"/>
    </source>
</evidence>
<reference evidence="7 8" key="1">
    <citation type="journal article" date="2012" name="J. Bacteriol.">
        <title>Complete Genome Sequence of Actinobacillus suis H91-0380, a Virulent Serotype O2 Strain.</title>
        <authorList>
            <person name="Macinnes J.I."/>
            <person name="Mackinnon J."/>
            <person name="Bujold A.R."/>
            <person name="Ziebell K."/>
            <person name="Kropinski A.M."/>
            <person name="Nash J.H."/>
        </authorList>
    </citation>
    <scope>NUCLEOTIDE SEQUENCE [LARGE SCALE GENOMIC DNA]</scope>
    <source>
        <strain evidence="7 8">H91-0380</strain>
    </source>
</reference>
<dbReference type="HOGENOM" id="CLU_070764_0_2_6"/>
<evidence type="ECO:0000256" key="1">
    <source>
        <dbReference type="ARBA" id="ARBA00008366"/>
    </source>
</evidence>
<dbReference type="GO" id="GO:0016491">
    <property type="term" value="F:oxidoreductase activity"/>
    <property type="evidence" value="ECO:0007669"/>
    <property type="project" value="UniProtKB-UniRule"/>
</dbReference>
<evidence type="ECO:0000313" key="7">
    <source>
        <dbReference type="EMBL" id="AFU19034.1"/>
    </source>
</evidence>
<evidence type="ECO:0000256" key="4">
    <source>
        <dbReference type="ARBA" id="ARBA00023002"/>
    </source>
</evidence>
<keyword evidence="5" id="KW-0521">NADP</keyword>
<proteinExistence type="inferred from homology"/>
<accession>K0G5S4</accession>
<dbReference type="PATRIC" id="fig|696748.4.peg.906"/>